<sequence length="95" mass="11051">MPTYIVCPVYACLLAPTTQTSPDEAFTSRRRELSYYPPDIGLHVYTTYRTYRRTGRTKDMHMDIIHYITHTCITCSALPQRLFSMPLRGKKAGFR</sequence>
<protein>
    <submittedName>
        <fullName evidence="1">Uncharacterized protein</fullName>
    </submittedName>
</protein>
<comment type="caution">
    <text evidence="1">The sequence shown here is derived from an EMBL/GenBank/DDBJ whole genome shotgun (WGS) entry which is preliminary data.</text>
</comment>
<gene>
    <name evidence="1" type="ORF">F4820DRAFT_425531</name>
</gene>
<dbReference type="EMBL" id="MU393495">
    <property type="protein sequence ID" value="KAI4863920.1"/>
    <property type="molecule type" value="Genomic_DNA"/>
</dbReference>
<evidence type="ECO:0000313" key="1">
    <source>
        <dbReference type="EMBL" id="KAI4863920.1"/>
    </source>
</evidence>
<accession>A0ACB9YWW1</accession>
<proteinExistence type="predicted"/>
<name>A0ACB9YWW1_9PEZI</name>
<keyword evidence="2" id="KW-1185">Reference proteome</keyword>
<reference evidence="1 2" key="1">
    <citation type="journal article" date="2022" name="New Phytol.">
        <title>Ecological generalism drives hyperdiversity of secondary metabolite gene clusters in xylarialean endophytes.</title>
        <authorList>
            <person name="Franco M.E.E."/>
            <person name="Wisecaver J.H."/>
            <person name="Arnold A.E."/>
            <person name="Ju Y.M."/>
            <person name="Slot J.C."/>
            <person name="Ahrendt S."/>
            <person name="Moore L.P."/>
            <person name="Eastman K.E."/>
            <person name="Scott K."/>
            <person name="Konkel Z."/>
            <person name="Mondo S.J."/>
            <person name="Kuo A."/>
            <person name="Hayes R.D."/>
            <person name="Haridas S."/>
            <person name="Andreopoulos B."/>
            <person name="Riley R."/>
            <person name="LaButti K."/>
            <person name="Pangilinan J."/>
            <person name="Lipzen A."/>
            <person name="Amirebrahimi M."/>
            <person name="Yan J."/>
            <person name="Adam C."/>
            <person name="Keymanesh K."/>
            <person name="Ng V."/>
            <person name="Louie K."/>
            <person name="Northen T."/>
            <person name="Drula E."/>
            <person name="Henrissat B."/>
            <person name="Hsieh H.M."/>
            <person name="Youens-Clark K."/>
            <person name="Lutzoni F."/>
            <person name="Miadlikowska J."/>
            <person name="Eastwood D.C."/>
            <person name="Hamelin R.C."/>
            <person name="Grigoriev I.V."/>
            <person name="U'Ren J.M."/>
        </authorList>
    </citation>
    <scope>NUCLEOTIDE SEQUENCE [LARGE SCALE GENOMIC DNA]</scope>
    <source>
        <strain evidence="1 2">CBS 119005</strain>
    </source>
</reference>
<evidence type="ECO:0000313" key="2">
    <source>
        <dbReference type="Proteomes" id="UP001497700"/>
    </source>
</evidence>
<organism evidence="1 2">
    <name type="scientific">Hypoxylon rubiginosum</name>
    <dbReference type="NCBI Taxonomy" id="110542"/>
    <lineage>
        <taxon>Eukaryota</taxon>
        <taxon>Fungi</taxon>
        <taxon>Dikarya</taxon>
        <taxon>Ascomycota</taxon>
        <taxon>Pezizomycotina</taxon>
        <taxon>Sordariomycetes</taxon>
        <taxon>Xylariomycetidae</taxon>
        <taxon>Xylariales</taxon>
        <taxon>Hypoxylaceae</taxon>
        <taxon>Hypoxylon</taxon>
    </lineage>
</organism>
<dbReference type="Proteomes" id="UP001497700">
    <property type="component" value="Unassembled WGS sequence"/>
</dbReference>